<organism evidence="2 3">
    <name type="scientific">Tepidibacillus fermentans</name>
    <dbReference type="NCBI Taxonomy" id="1281767"/>
    <lineage>
        <taxon>Bacteria</taxon>
        <taxon>Bacillati</taxon>
        <taxon>Bacillota</taxon>
        <taxon>Bacilli</taxon>
        <taxon>Bacillales</taxon>
        <taxon>Bacillaceae</taxon>
        <taxon>Tepidibacillus</taxon>
    </lineage>
</organism>
<name>A0A4R3K8S8_9BACI</name>
<evidence type="ECO:0000313" key="2">
    <source>
        <dbReference type="EMBL" id="TCS79416.1"/>
    </source>
</evidence>
<comment type="caution">
    <text evidence="2">The sequence shown here is derived from an EMBL/GenBank/DDBJ whole genome shotgun (WGS) entry which is preliminary data.</text>
</comment>
<sequence length="73" mass="7401">MPSIVGGIKINSIGSGGVVNVGDAIYISPKSTSKSYAGSGSFNTGDFLNNNNGLSSTNTNDSDLLEAEHSFSS</sequence>
<protein>
    <submittedName>
        <fullName evidence="2">Spore germination protein PF</fullName>
    </submittedName>
</protein>
<dbReference type="Proteomes" id="UP000295788">
    <property type="component" value="Unassembled WGS sequence"/>
</dbReference>
<dbReference type="InterPro" id="IPR019618">
    <property type="entry name" value="Spore_germination_GerPA"/>
</dbReference>
<feature type="region of interest" description="Disordered" evidence="1">
    <location>
        <begin position="48"/>
        <end position="73"/>
    </location>
</feature>
<feature type="compositionally biased region" description="Low complexity" evidence="1">
    <location>
        <begin position="48"/>
        <end position="60"/>
    </location>
</feature>
<evidence type="ECO:0000256" key="1">
    <source>
        <dbReference type="SAM" id="MobiDB-lite"/>
    </source>
</evidence>
<dbReference type="EMBL" id="SMAB01000021">
    <property type="protein sequence ID" value="TCS79416.1"/>
    <property type="molecule type" value="Genomic_DNA"/>
</dbReference>
<dbReference type="PANTHER" id="PTHR37808">
    <property type="entry name" value="SPORE GERMINATION PROTEIN-LIKE PROTEIN YDZR-RELATED"/>
    <property type="match status" value="1"/>
</dbReference>
<dbReference type="PANTHER" id="PTHR37808:SF3">
    <property type="entry name" value="SPORE GERMINATION PROTEIN GERPA-RELATED"/>
    <property type="match status" value="1"/>
</dbReference>
<accession>A0A4R3K8S8</accession>
<evidence type="ECO:0000313" key="3">
    <source>
        <dbReference type="Proteomes" id="UP000295788"/>
    </source>
</evidence>
<reference evidence="2 3" key="1">
    <citation type="submission" date="2019-03" db="EMBL/GenBank/DDBJ databases">
        <title>Genomic Encyclopedia of Type Strains, Phase IV (KMG-IV): sequencing the most valuable type-strain genomes for metagenomic binning, comparative biology and taxonomic classification.</title>
        <authorList>
            <person name="Goeker M."/>
        </authorList>
    </citation>
    <scope>NUCLEOTIDE SEQUENCE [LARGE SCALE GENOMIC DNA]</scope>
    <source>
        <strain evidence="2 3">DSM 23802</strain>
    </source>
</reference>
<dbReference type="RefSeq" id="WP_132770211.1">
    <property type="nucleotide sequence ID" value="NZ_SMAB01000021.1"/>
</dbReference>
<dbReference type="Pfam" id="PF10676">
    <property type="entry name" value="gerPA"/>
    <property type="match status" value="1"/>
</dbReference>
<gene>
    <name evidence="2" type="ORF">EDD72_12141</name>
</gene>
<dbReference type="AlphaFoldDB" id="A0A4R3K8S8"/>
<proteinExistence type="predicted"/>
<keyword evidence="3" id="KW-1185">Reference proteome</keyword>